<gene>
    <name evidence="1" type="ORF">AZO1586I_1303</name>
</gene>
<proteinExistence type="predicted"/>
<reference evidence="1 2" key="1">
    <citation type="submission" date="2020-05" db="EMBL/GenBank/DDBJ databases">
        <authorList>
            <person name="Petersen J."/>
            <person name="Sayavedra L."/>
        </authorList>
    </citation>
    <scope>NUCLEOTIDE SEQUENCE [LARGE SCALE GENOMIC DNA]</scope>
    <source>
        <strain evidence="1">B azoricus SOX ET2 1586I</strain>
    </source>
</reference>
<accession>A0ABM8M8B7</accession>
<evidence type="ECO:0000313" key="1">
    <source>
        <dbReference type="EMBL" id="CAB5504551.1"/>
    </source>
</evidence>
<dbReference type="Proteomes" id="UP000626656">
    <property type="component" value="Unassembled WGS sequence"/>
</dbReference>
<protein>
    <submittedName>
        <fullName evidence="1">Uncharacterized protein</fullName>
    </submittedName>
</protein>
<comment type="caution">
    <text evidence="1">The sequence shown here is derived from an EMBL/GenBank/DDBJ whole genome shotgun (WGS) entry which is preliminary data.</text>
</comment>
<organism evidence="1 2">
    <name type="scientific">Bathymodiolus thermophilus thioautotrophic gill symbiont</name>
    <dbReference type="NCBI Taxonomy" id="2360"/>
    <lineage>
        <taxon>Bacteria</taxon>
        <taxon>Pseudomonadati</taxon>
        <taxon>Pseudomonadota</taxon>
        <taxon>Gammaproteobacteria</taxon>
        <taxon>sulfur-oxidizing symbionts</taxon>
    </lineage>
</organism>
<name>A0ABM8M8B7_9GAMM</name>
<dbReference type="EMBL" id="CAHJWF010000273">
    <property type="protein sequence ID" value="CAB5504551.1"/>
    <property type="molecule type" value="Genomic_DNA"/>
</dbReference>
<evidence type="ECO:0000313" key="2">
    <source>
        <dbReference type="Proteomes" id="UP000626656"/>
    </source>
</evidence>
<sequence>MPNKSIHTDRQKRRGFRCATVTPLLSAGDAGRYIFKQPAMRI</sequence>
<keyword evidence="2" id="KW-1185">Reference proteome</keyword>